<protein>
    <submittedName>
        <fullName evidence="1">Uncharacterized protein</fullName>
    </submittedName>
</protein>
<evidence type="ECO:0000313" key="1">
    <source>
        <dbReference type="EMBL" id="OHE95816.1"/>
    </source>
</evidence>
<organism evidence="1 2">
    <name type="scientific">Colletotrichum orchidophilum</name>
    <dbReference type="NCBI Taxonomy" id="1209926"/>
    <lineage>
        <taxon>Eukaryota</taxon>
        <taxon>Fungi</taxon>
        <taxon>Dikarya</taxon>
        <taxon>Ascomycota</taxon>
        <taxon>Pezizomycotina</taxon>
        <taxon>Sordariomycetes</taxon>
        <taxon>Hypocreomycetidae</taxon>
        <taxon>Glomerellales</taxon>
        <taxon>Glomerellaceae</taxon>
        <taxon>Colletotrichum</taxon>
    </lineage>
</organism>
<dbReference type="RefSeq" id="XP_022472977.1">
    <property type="nucleotide sequence ID" value="XM_022620587.1"/>
</dbReference>
<accession>A0A1G4B381</accession>
<evidence type="ECO:0000313" key="2">
    <source>
        <dbReference type="Proteomes" id="UP000176998"/>
    </source>
</evidence>
<dbReference type="AlphaFoldDB" id="A0A1G4B381"/>
<dbReference type="Proteomes" id="UP000176998">
    <property type="component" value="Unassembled WGS sequence"/>
</dbReference>
<keyword evidence="2" id="KW-1185">Reference proteome</keyword>
<reference evidence="1 2" key="1">
    <citation type="submission" date="2016-09" db="EMBL/GenBank/DDBJ databases">
        <authorList>
            <person name="Capua I."/>
            <person name="De Benedictis P."/>
            <person name="Joannis T."/>
            <person name="Lombin L.H."/>
            <person name="Cattoli G."/>
        </authorList>
    </citation>
    <scope>NUCLEOTIDE SEQUENCE [LARGE SCALE GENOMIC DNA]</scope>
    <source>
        <strain evidence="1 2">IMI 309357</strain>
    </source>
</reference>
<sequence>MVLGGRFEESQRAQPSQLANVVNAHFCNSILQHNSTVEFLVRMLSSSLPGAMHTTPGHALTSTPDGTTREFPMLERSFRAKSCLFVTQHAAQQFLGFFVRVDGSRLL</sequence>
<dbReference type="GeneID" id="34562097"/>
<dbReference type="EMBL" id="MJBS01000078">
    <property type="protein sequence ID" value="OHE95816.1"/>
    <property type="molecule type" value="Genomic_DNA"/>
</dbReference>
<gene>
    <name evidence="1" type="ORF">CORC01_08957</name>
</gene>
<proteinExistence type="predicted"/>
<name>A0A1G4B381_9PEZI</name>
<comment type="caution">
    <text evidence="1">The sequence shown here is derived from an EMBL/GenBank/DDBJ whole genome shotgun (WGS) entry which is preliminary data.</text>
</comment>